<dbReference type="InterPro" id="IPR001878">
    <property type="entry name" value="Znf_CCHC"/>
</dbReference>
<protein>
    <recommendedName>
        <fullName evidence="3">CCHC-type domain-containing protein</fullName>
    </recommendedName>
</protein>
<gene>
    <name evidence="4" type="ORF">VP01_14960g1</name>
</gene>
<dbReference type="SUPFAM" id="SSF57756">
    <property type="entry name" value="Retrovirus zinc finger-like domains"/>
    <property type="match status" value="1"/>
</dbReference>
<comment type="caution">
    <text evidence="4">The sequence shown here is derived from an EMBL/GenBank/DDBJ whole genome shotgun (WGS) entry which is preliminary data.</text>
</comment>
<evidence type="ECO:0000313" key="4">
    <source>
        <dbReference type="EMBL" id="KNZ60823.1"/>
    </source>
</evidence>
<feature type="non-terminal residue" evidence="4">
    <location>
        <position position="126"/>
    </location>
</feature>
<dbReference type="PROSITE" id="PS50158">
    <property type="entry name" value="ZF_CCHC"/>
    <property type="match status" value="1"/>
</dbReference>
<dbReference type="GO" id="GO:0003676">
    <property type="term" value="F:nucleic acid binding"/>
    <property type="evidence" value="ECO:0007669"/>
    <property type="project" value="InterPro"/>
</dbReference>
<dbReference type="GO" id="GO:0006397">
    <property type="term" value="P:mRNA processing"/>
    <property type="evidence" value="ECO:0007669"/>
    <property type="project" value="UniProtKB-KW"/>
</dbReference>
<dbReference type="EMBL" id="LAVV01005509">
    <property type="protein sequence ID" value="KNZ60823.1"/>
    <property type="molecule type" value="Genomic_DNA"/>
</dbReference>
<feature type="domain" description="CCHC-type" evidence="3">
    <location>
        <begin position="105"/>
        <end position="120"/>
    </location>
</feature>
<dbReference type="GO" id="GO:0008270">
    <property type="term" value="F:zinc ion binding"/>
    <property type="evidence" value="ECO:0007669"/>
    <property type="project" value="UniProtKB-KW"/>
</dbReference>
<evidence type="ECO:0000256" key="2">
    <source>
        <dbReference type="PROSITE-ProRule" id="PRU00047"/>
    </source>
</evidence>
<keyword evidence="1" id="KW-0507">mRNA processing</keyword>
<dbReference type="OrthoDB" id="7480340at2759"/>
<keyword evidence="2" id="KW-0863">Zinc-finger</keyword>
<proteinExistence type="predicted"/>
<keyword evidence="2" id="KW-0479">Metal-binding</keyword>
<accession>A0A0L6VJ93</accession>
<dbReference type="AlphaFoldDB" id="A0A0L6VJ93"/>
<keyword evidence="2" id="KW-0862">Zinc</keyword>
<evidence type="ECO:0000313" key="5">
    <source>
        <dbReference type="Proteomes" id="UP000037035"/>
    </source>
</evidence>
<dbReference type="InterPro" id="IPR036875">
    <property type="entry name" value="Znf_CCHC_sf"/>
</dbReference>
<reference evidence="4 5" key="1">
    <citation type="submission" date="2015-08" db="EMBL/GenBank/DDBJ databases">
        <title>Next Generation Sequencing and Analysis of the Genome of Puccinia sorghi L Schw, the Causal Agent of Maize Common Rust.</title>
        <authorList>
            <person name="Rochi L."/>
            <person name="Burguener G."/>
            <person name="Darino M."/>
            <person name="Turjanski A."/>
            <person name="Kreff E."/>
            <person name="Dieguez M.J."/>
            <person name="Sacco F."/>
        </authorList>
    </citation>
    <scope>NUCLEOTIDE SEQUENCE [LARGE SCALE GENOMIC DNA]</scope>
    <source>
        <strain evidence="4 5">RO10H11247</strain>
    </source>
</reference>
<evidence type="ECO:0000256" key="1">
    <source>
        <dbReference type="ARBA" id="ARBA00022664"/>
    </source>
</evidence>
<dbReference type="VEuPathDB" id="FungiDB:VP01_14960g1"/>
<name>A0A0L6VJ93_9BASI</name>
<keyword evidence="5" id="KW-1185">Reference proteome</keyword>
<sequence length="126" mass="14034">MPQPSLFLARYYSILPPTPTNSPPTPAKWLLPFMTDHVATWSQPYLMEVFNVEEVAFNKFLSHPPTISSAPTTDPNAMDLSAFQLGPHNQLSDADRTFWVQLNLCFHCGQAGHVSCGCSNGNRKLQ</sequence>
<evidence type="ECO:0000259" key="3">
    <source>
        <dbReference type="PROSITE" id="PS50158"/>
    </source>
</evidence>
<organism evidence="4 5">
    <name type="scientific">Puccinia sorghi</name>
    <dbReference type="NCBI Taxonomy" id="27349"/>
    <lineage>
        <taxon>Eukaryota</taxon>
        <taxon>Fungi</taxon>
        <taxon>Dikarya</taxon>
        <taxon>Basidiomycota</taxon>
        <taxon>Pucciniomycotina</taxon>
        <taxon>Pucciniomycetes</taxon>
        <taxon>Pucciniales</taxon>
        <taxon>Pucciniaceae</taxon>
        <taxon>Puccinia</taxon>
    </lineage>
</organism>
<dbReference type="Proteomes" id="UP000037035">
    <property type="component" value="Unassembled WGS sequence"/>
</dbReference>